<gene>
    <name evidence="7" type="ORF">E8E13_009637</name>
</gene>
<feature type="chain" id="PRO_5040253682" evidence="3">
    <location>
        <begin position="19"/>
        <end position="1723"/>
    </location>
</feature>
<name>A0A9P4WB33_CURKU</name>
<feature type="domain" description="Phospholipase D N-terminal" evidence="6">
    <location>
        <begin position="1130"/>
        <end position="1248"/>
    </location>
</feature>
<dbReference type="InterPro" id="IPR038607">
    <property type="entry name" value="PhoD-like_sf"/>
</dbReference>
<sequence>MMRQTALALSLCAGIASCAPTNVTGPTAQVKNGTLQGVYSPEYDQDYFLGIPYAQPPVGNLRFRSPVALNESWSGVKPATQYSSACYGYGSDQWGYPVSEDCLYVNVVRPAGCEDEKLPVAFWIHGGGYYMGSGLDRRYNTSFMVENSVKIGKPIMAVTINYRLSAWGFLAGSEEIKESGEMNLGLRDQRLALQWVQDNIGAFGGDPEKVTIWGESAGAGSVGFQLTAYSGRDDKLFRGAIMESGNPVHFNRLYDPLQYADQYNLIVSRTPCVNATSQLECLRGLSAEQYNVAVNVTTATINTTNYMPVLDGDFIQKRTSIQLANGEFVKVPIISGANSDEGSAFSPMPVETTEDLYNFMTVGPSSVPPSLANQLLEAYPDDPSVNVIANLGDARPGFPFGAQFRRSASYFGDSVFIALRRLTCQTWAASGVPAYCYRFNAIPAGIPGVIGVTHFQEVAFVFLNLMGVGYPPVAVPPFENKTQSYRDLSTFMNSNWVSFVHDLDPNAWREGGVWNGTEELWPVYDTANPQDYVFDANVTSHAEPDTWRKEGMDLINANNLESAIPELKIPASSTAPTELSSFAHVLSSMNKPLWITEISDLLSTFAPLADPDNPSVAASYELSARFTSKLAAAVIARQIKLHNEDVRVATPVCFPYFDSRTGDKYIRARNYNGDRAVYLEFSDGVQTLLPLSIRMLGKTPNPHCSPTIDLKDALRIARLVRTDGGWSEHKGLQELFTGFPLLMVSDSRLAIPLPWLNRTRKSEVHYKFVTPLQKSYHLDEDYRPRITQESWWLHSQIGKSKPLPSPAFMVIRSRRRDPRYRATQEALAAHTRWTSITAILKEVRSYGHQVEITPAPQPYHVLNPDKVRITRGDGKVATPATAESATAESATAESDCGSLIDGKPKCRFCVWCTNTDIDEVFQPCSMHWNKTVTFLSDPASATKLQSLQANISKTKWQRPLGSEKHAVFDRVVQLLHTRDKAHMFAVDFEGLGATVVDPAAIPKQIGMANIGTRAHFQGTFRHEHARLHDTGKDIDDKRISNVYLNAVYIMRIIVPSALKQAQFNTASSLSAALEAVSRRAAASYDDNINFKSPSFEHPSMGIDMPKVLKRHLQKRDYNVTIDPSKLNFTHGVASGDPYPDSVILWTRISPQLENDRSNVTVAGTVPLYSHETERYVRASTSPICVEYQVSTKKDITGGVVSQGKAYTTSDIDFTVKVEAKGLKPFTTYYYRFNVCGSSKQSPIGRTKTSPSEHDDTKKLGLAVFSCSNYPTGYFNAYGNAARRDEVDYFVHLGDYIYEYQAGVIGRDARASNPPREIFTLYDYRTRIAQYRTDPDLSLAHQNFAWITTWDDHEVSNNGYRDGSSGLNNTESSFIRDGGVSVDQRKMNAVRAYFEWMPIRQVNLDDNLRIWRNFQMGKLFDLVVLDTRNYDRSITDLNWNTDFVTSIRNDAGRSLMGSAQENWFYRTLSESKQRGATWRIVGNQIVFSRVNITSWFGSAEEPYNVDQWDGYTANRNRTYAHLYGNQIDNTIMLAGDSHANWVSDLLWVDPSTAPNAELNNGVSIPPYNQATGAGAIGVEFAVTAVSSSGFSGSIAATNAQAQKLVRDNAELMWNEGYFRGYLALYLSAHEARAEYYGAPTVRSRNAYDIPLANFTVKAGANHLQRPIGGGTVNSGYLKDADRPGTVKGVNGTLALDTEKKVWGPVPNALLAGGNYITYPRANST</sequence>
<dbReference type="InterPro" id="IPR032093">
    <property type="entry name" value="PhoD_N"/>
</dbReference>
<proteinExistence type="inferred from homology"/>
<evidence type="ECO:0000259" key="4">
    <source>
        <dbReference type="Pfam" id="PF00135"/>
    </source>
</evidence>
<keyword evidence="8" id="KW-1185">Reference proteome</keyword>
<dbReference type="Proteomes" id="UP000801428">
    <property type="component" value="Unassembled WGS sequence"/>
</dbReference>
<dbReference type="Pfam" id="PF09423">
    <property type="entry name" value="PhoD"/>
    <property type="match status" value="1"/>
</dbReference>
<dbReference type="Pfam" id="PF16655">
    <property type="entry name" value="PhoD_N"/>
    <property type="match status" value="1"/>
</dbReference>
<accession>A0A9P4WB33</accession>
<evidence type="ECO:0000256" key="3">
    <source>
        <dbReference type="SAM" id="SignalP"/>
    </source>
</evidence>
<dbReference type="InterPro" id="IPR002018">
    <property type="entry name" value="CarbesteraseB"/>
</dbReference>
<dbReference type="PROSITE" id="PS00122">
    <property type="entry name" value="CARBOXYLESTERASE_B_1"/>
    <property type="match status" value="1"/>
</dbReference>
<dbReference type="PANTHER" id="PTHR43606">
    <property type="entry name" value="PHOSPHATASE, PUTATIVE (AFU_ORTHOLOGUE AFUA_6G08710)-RELATED"/>
    <property type="match status" value="1"/>
</dbReference>
<organism evidence="7 8">
    <name type="scientific">Curvularia kusanoi</name>
    <name type="common">Cochliobolus kusanoi</name>
    <dbReference type="NCBI Taxonomy" id="90978"/>
    <lineage>
        <taxon>Eukaryota</taxon>
        <taxon>Fungi</taxon>
        <taxon>Dikarya</taxon>
        <taxon>Ascomycota</taxon>
        <taxon>Pezizomycotina</taxon>
        <taxon>Dothideomycetes</taxon>
        <taxon>Pleosporomycetidae</taxon>
        <taxon>Pleosporales</taxon>
        <taxon>Pleosporineae</taxon>
        <taxon>Pleosporaceae</taxon>
        <taxon>Curvularia</taxon>
    </lineage>
</organism>
<feature type="domain" description="Carboxylesterase type B" evidence="4">
    <location>
        <begin position="26"/>
        <end position="532"/>
    </location>
</feature>
<protein>
    <submittedName>
        <fullName evidence="7">Uncharacterized protein</fullName>
    </submittedName>
</protein>
<feature type="signal peptide" evidence="3">
    <location>
        <begin position="1"/>
        <end position="18"/>
    </location>
</feature>
<dbReference type="SUPFAM" id="SSF53474">
    <property type="entry name" value="alpha/beta-Hydrolases"/>
    <property type="match status" value="1"/>
</dbReference>
<dbReference type="Gene3D" id="2.60.40.380">
    <property type="entry name" value="Purple acid phosphatase-like, N-terminal"/>
    <property type="match status" value="1"/>
</dbReference>
<dbReference type="PROSITE" id="PS00941">
    <property type="entry name" value="CARBOXYLESTERASE_B_2"/>
    <property type="match status" value="1"/>
</dbReference>
<dbReference type="SUPFAM" id="SSF56300">
    <property type="entry name" value="Metallo-dependent phosphatases"/>
    <property type="match status" value="1"/>
</dbReference>
<dbReference type="PROSITE" id="PS51257">
    <property type="entry name" value="PROKAR_LIPOPROTEIN"/>
    <property type="match status" value="1"/>
</dbReference>
<reference evidence="7" key="1">
    <citation type="submission" date="2019-04" db="EMBL/GenBank/DDBJ databases">
        <title>Sequencing of skin fungus with MAO and IRED activity.</title>
        <authorList>
            <person name="Marsaioli A.J."/>
            <person name="Bonatto J.M.C."/>
            <person name="Reis Junior O."/>
        </authorList>
    </citation>
    <scope>NUCLEOTIDE SEQUENCE</scope>
    <source>
        <strain evidence="7">30M1</strain>
    </source>
</reference>
<comment type="similarity">
    <text evidence="1">Belongs to the type-B carboxylesterase/lipase family.</text>
</comment>
<comment type="caution">
    <text evidence="7">The sequence shown here is derived from an EMBL/GenBank/DDBJ whole genome shotgun (WGS) entry which is preliminary data.</text>
</comment>
<dbReference type="PANTHER" id="PTHR43606:SF8">
    <property type="entry name" value="ALKALINE PHOSPHATASE"/>
    <property type="match status" value="1"/>
</dbReference>
<dbReference type="CDD" id="cd07389">
    <property type="entry name" value="MPP_PhoD"/>
    <property type="match status" value="1"/>
</dbReference>
<dbReference type="Gene3D" id="3.60.21.70">
    <property type="entry name" value="PhoD-like phosphatase"/>
    <property type="match status" value="1"/>
</dbReference>
<evidence type="ECO:0000313" key="7">
    <source>
        <dbReference type="EMBL" id="KAF3002090.1"/>
    </source>
</evidence>
<dbReference type="InterPro" id="IPR019819">
    <property type="entry name" value="Carboxylesterase_B_CS"/>
</dbReference>
<dbReference type="GO" id="GO:0016787">
    <property type="term" value="F:hydrolase activity"/>
    <property type="evidence" value="ECO:0007669"/>
    <property type="project" value="UniProtKB-KW"/>
</dbReference>
<evidence type="ECO:0000259" key="6">
    <source>
        <dbReference type="Pfam" id="PF16655"/>
    </source>
</evidence>
<dbReference type="InterPro" id="IPR029058">
    <property type="entry name" value="AB_hydrolase_fold"/>
</dbReference>
<evidence type="ECO:0000313" key="8">
    <source>
        <dbReference type="Proteomes" id="UP000801428"/>
    </source>
</evidence>
<dbReference type="OrthoDB" id="408631at2759"/>
<dbReference type="InterPro" id="IPR019826">
    <property type="entry name" value="Carboxylesterase_B_AS"/>
</dbReference>
<dbReference type="Pfam" id="PF00135">
    <property type="entry name" value="COesterase"/>
    <property type="match status" value="1"/>
</dbReference>
<keyword evidence="2" id="KW-0378">Hydrolase</keyword>
<dbReference type="InterPro" id="IPR029052">
    <property type="entry name" value="Metallo-depent_PP-like"/>
</dbReference>
<dbReference type="InterPro" id="IPR018946">
    <property type="entry name" value="PhoD-like_MPP"/>
</dbReference>
<dbReference type="EMBL" id="SWKU01000012">
    <property type="protein sequence ID" value="KAF3002090.1"/>
    <property type="molecule type" value="Genomic_DNA"/>
</dbReference>
<evidence type="ECO:0000256" key="1">
    <source>
        <dbReference type="ARBA" id="ARBA00005964"/>
    </source>
</evidence>
<evidence type="ECO:0000256" key="2">
    <source>
        <dbReference type="ARBA" id="ARBA00022801"/>
    </source>
</evidence>
<feature type="domain" description="PhoD-like phosphatase metallophosphatase" evidence="5">
    <location>
        <begin position="1261"/>
        <end position="1634"/>
    </location>
</feature>
<dbReference type="InterPro" id="IPR052900">
    <property type="entry name" value="Phospholipid_Metab_Enz"/>
</dbReference>
<dbReference type="Gene3D" id="3.40.50.1820">
    <property type="entry name" value="alpha/beta hydrolase"/>
    <property type="match status" value="1"/>
</dbReference>
<evidence type="ECO:0000259" key="5">
    <source>
        <dbReference type="Pfam" id="PF09423"/>
    </source>
</evidence>
<keyword evidence="3" id="KW-0732">Signal</keyword>